<keyword evidence="2" id="KW-0808">Transferase</keyword>
<dbReference type="InterPro" id="IPR023213">
    <property type="entry name" value="CAT-like_dom_sf"/>
</dbReference>
<evidence type="ECO:0000256" key="2">
    <source>
        <dbReference type="ARBA" id="ARBA00022679"/>
    </source>
</evidence>
<dbReference type="PANTHER" id="PTHR22589">
    <property type="entry name" value="CARNITINE O-ACYLTRANSFERASE"/>
    <property type="match status" value="1"/>
</dbReference>
<evidence type="ECO:0000256" key="3">
    <source>
        <dbReference type="ARBA" id="ARBA00023315"/>
    </source>
</evidence>
<proteinExistence type="inferred from homology"/>
<dbReference type="Proteomes" id="UP001152320">
    <property type="component" value="Chromosome 1"/>
</dbReference>
<evidence type="ECO:0000259" key="5">
    <source>
        <dbReference type="Pfam" id="PF00755"/>
    </source>
</evidence>
<feature type="domain" description="Choline/carnitine acyltransferase" evidence="5">
    <location>
        <begin position="19"/>
        <end position="591"/>
    </location>
</feature>
<evidence type="ECO:0000256" key="1">
    <source>
        <dbReference type="ARBA" id="ARBA00005232"/>
    </source>
</evidence>
<dbReference type="SUPFAM" id="SSF52777">
    <property type="entry name" value="CoA-dependent acyltransferases"/>
    <property type="match status" value="2"/>
</dbReference>
<dbReference type="Pfam" id="PF00755">
    <property type="entry name" value="Carn_acyltransf"/>
    <property type="match status" value="1"/>
</dbReference>
<dbReference type="GO" id="GO:0008458">
    <property type="term" value="F:carnitine O-octanoyltransferase activity"/>
    <property type="evidence" value="ECO:0007669"/>
    <property type="project" value="TreeGrafter"/>
</dbReference>
<comment type="caution">
    <text evidence="6">The sequence shown here is derived from an EMBL/GenBank/DDBJ whole genome shotgun (WGS) entry which is preliminary data.</text>
</comment>
<evidence type="ECO:0000313" key="7">
    <source>
        <dbReference type="Proteomes" id="UP001152320"/>
    </source>
</evidence>
<reference evidence="6" key="1">
    <citation type="submission" date="2021-10" db="EMBL/GenBank/DDBJ databases">
        <title>Tropical sea cucumber genome reveals ecological adaptation and Cuvierian tubules defense mechanism.</title>
        <authorList>
            <person name="Chen T."/>
        </authorList>
    </citation>
    <scope>NUCLEOTIDE SEQUENCE</scope>
    <source>
        <strain evidence="6">Nanhai2018</strain>
        <tissue evidence="6">Muscle</tissue>
    </source>
</reference>
<dbReference type="InterPro" id="IPR039551">
    <property type="entry name" value="Cho/carn_acyl_trans"/>
</dbReference>
<gene>
    <name evidence="6" type="ORF">HOLleu_01730</name>
</gene>
<dbReference type="PANTHER" id="PTHR22589:SF67">
    <property type="entry name" value="PEROXISOMAL CARNITINE O-OCTANOYLTRANSFERASE"/>
    <property type="match status" value="1"/>
</dbReference>
<evidence type="ECO:0000313" key="6">
    <source>
        <dbReference type="EMBL" id="KAJ8049126.1"/>
    </source>
</evidence>
<dbReference type="Gene3D" id="3.30.559.10">
    <property type="entry name" value="Chloramphenicol acetyltransferase-like domain"/>
    <property type="match status" value="1"/>
</dbReference>
<dbReference type="InterPro" id="IPR000542">
    <property type="entry name" value="Carn_acyl_trans"/>
</dbReference>
<comment type="similarity">
    <text evidence="1">Belongs to the carnitine/choline acetyltransferase family.</text>
</comment>
<dbReference type="Gene3D" id="3.30.559.70">
    <property type="entry name" value="Choline/Carnitine o-acyltransferase, domain 2"/>
    <property type="match status" value="1"/>
</dbReference>
<protein>
    <submittedName>
        <fullName evidence="6">Peroxisomal carnitine O-octanoyltransferase</fullName>
    </submittedName>
</protein>
<feature type="active site" description="Proton acceptor" evidence="4">
    <location>
        <position position="321"/>
    </location>
</feature>
<dbReference type="AlphaFoldDB" id="A0A9Q1HL02"/>
<accession>A0A9Q1HL02</accession>
<name>A0A9Q1HL02_HOLLE</name>
<keyword evidence="3" id="KW-0012">Acyltransferase</keyword>
<evidence type="ECO:0000256" key="4">
    <source>
        <dbReference type="PIRSR" id="PIRSR600542-1"/>
    </source>
</evidence>
<dbReference type="EMBL" id="JAIZAY010000001">
    <property type="protein sequence ID" value="KAJ8049126.1"/>
    <property type="molecule type" value="Genomic_DNA"/>
</dbReference>
<dbReference type="InterPro" id="IPR042231">
    <property type="entry name" value="Cho/carn_acyl_trans_2"/>
</dbReference>
<sequence>MGRNAKERTFAYEEDLPHLPVPPLKGSLDGYLASVKPVVTKEEYENTEKIVREFETTVGPKLHSELLKRAASCKNWLEEWWERYAYLTSRDPIAVINGATAMDGINMSDWPPRPGTQLKRAAQMMWVASKFFLKLRREEEKVSRDPTGKPISMHQLRSMFCTSREPGKEVDKMIRYFKTESEGSCSNHVVVFCNGHIFKMEVFDKNEELFGSFEIERQLKNIKERSATGRGQSLGVLTAGKRDDWAKIYKYICDLHVVNAKHFETIRSATFAVCLDGDSPKNVTEAMLSTMEGDNVHDRWFDKTCAYVFFENGVCTYTTDHTAYDGMAAFRLAIHNQKEFNNNLTDWMGSKHTQDAGILPEELIFVIDGTVEQAKEAALRTYKQNVGTIDLSGSHIECSRKWVKSKGFSPDAFMQMAIQLAYFTKYGRPATCYETGAAVMFYHGRTDTIRTCSQEMVDWCRAMLDNSKQKEEKIALMRRAHEKHHQLTMQAVTGQAFDRHLMGLYITSQELGMDVPEIFTDVSYSKSGGGGNFILSTSQLGRFYQFGAVAPMVKDGYGVFYNILEERYFANVVANKRSEETDCMEFFDQIRRSMMTMRHLLADESTVAKL</sequence>
<dbReference type="GO" id="GO:0005777">
    <property type="term" value="C:peroxisome"/>
    <property type="evidence" value="ECO:0007669"/>
    <property type="project" value="TreeGrafter"/>
</dbReference>
<keyword evidence="7" id="KW-1185">Reference proteome</keyword>
<dbReference type="OrthoDB" id="240216at2759"/>
<organism evidence="6 7">
    <name type="scientific">Holothuria leucospilota</name>
    <name type="common">Black long sea cucumber</name>
    <name type="synonym">Mertensiothuria leucospilota</name>
    <dbReference type="NCBI Taxonomy" id="206669"/>
    <lineage>
        <taxon>Eukaryota</taxon>
        <taxon>Metazoa</taxon>
        <taxon>Echinodermata</taxon>
        <taxon>Eleutherozoa</taxon>
        <taxon>Echinozoa</taxon>
        <taxon>Holothuroidea</taxon>
        <taxon>Aspidochirotacea</taxon>
        <taxon>Aspidochirotida</taxon>
        <taxon>Holothuriidae</taxon>
        <taxon>Holothuria</taxon>
    </lineage>
</organism>